<dbReference type="PANTHER" id="PTHR23022:SF129">
    <property type="entry name" value="TRANSPOSABLE ELEMENT TC3 TRANSPOSASE"/>
    <property type="match status" value="1"/>
</dbReference>
<dbReference type="InterPro" id="IPR025898">
    <property type="entry name" value="Tc3_transposase_DNA-bd_dom"/>
</dbReference>
<dbReference type="InterPro" id="IPR036397">
    <property type="entry name" value="RNaseH_sf"/>
</dbReference>
<accession>A0A0N5BKN5</accession>
<feature type="domain" description="Transposable element Tc3 transposase-like DNA-binding HTH" evidence="4">
    <location>
        <begin position="64"/>
        <end position="101"/>
    </location>
</feature>
<dbReference type="Pfam" id="PF11427">
    <property type="entry name" value="HTH_Tnp_Tc3_1"/>
    <property type="match status" value="1"/>
</dbReference>
<evidence type="ECO:0000259" key="3">
    <source>
        <dbReference type="Pfam" id="PF13358"/>
    </source>
</evidence>
<proteinExistence type="predicted"/>
<dbReference type="InterPro" id="IPR052338">
    <property type="entry name" value="Transposase_5"/>
</dbReference>
<sequence>MPKGTKLTEFEKGQILAFATVGKTYSEISTLVNRSRKVISTFLKDPSSYGTTKYTERPSKLSVRDIRAISRSASNTTKSCTSIRNELNLPVSRWTVNRALNSDQNIVRSKMAKCPRLDKSHKAARLEYARKYMTWSEEWTRVIFSDEKKFNLDGPDGFNSYWRDLRKKPRYYSKRNFGGGNVMVFACFSSYGRSKLTFIDHRMDSLMYQNVLGDNIMSYMKQFRSVSFKFMKDNASCHASAKTKKWISDKKISLIDHPSRSPDLNPIENVGRILVHAVLKEAIVKCWDEIPNEKLVSLVNSMPNRIFEVISKKGSIQTIKNSFKSLNLNMCYNFAPHN</sequence>
<dbReference type="GO" id="GO:0003677">
    <property type="term" value="F:DNA binding"/>
    <property type="evidence" value="ECO:0007669"/>
    <property type="project" value="InterPro"/>
</dbReference>
<feature type="domain" description="Tc3 transposase DNA binding" evidence="2">
    <location>
        <begin position="3"/>
        <end position="52"/>
    </location>
</feature>
<dbReference type="SUPFAM" id="SSF46689">
    <property type="entry name" value="Homeodomain-like"/>
    <property type="match status" value="1"/>
</dbReference>
<dbReference type="PANTHER" id="PTHR23022">
    <property type="entry name" value="TRANSPOSABLE ELEMENT-RELATED"/>
    <property type="match status" value="1"/>
</dbReference>
<protein>
    <submittedName>
        <fullName evidence="6">HTH_Tnp_Tc3_1 domain-containing protein</fullName>
    </submittedName>
</protein>
<evidence type="ECO:0000259" key="4">
    <source>
        <dbReference type="Pfam" id="PF21517"/>
    </source>
</evidence>
<dbReference type="STRING" id="174720.A0A0N5BKN5"/>
<dbReference type="GO" id="GO:0005634">
    <property type="term" value="C:nucleus"/>
    <property type="evidence" value="ECO:0007669"/>
    <property type="project" value="UniProtKB-SubCell"/>
</dbReference>
<dbReference type="Gene3D" id="3.30.420.10">
    <property type="entry name" value="Ribonuclease H-like superfamily/Ribonuclease H"/>
    <property type="match status" value="1"/>
</dbReference>
<dbReference type="InterPro" id="IPR036388">
    <property type="entry name" value="WH-like_DNA-bd_sf"/>
</dbReference>
<feature type="domain" description="Tc1-like transposase DDE" evidence="3">
    <location>
        <begin position="141"/>
        <end position="289"/>
    </location>
</feature>
<reference evidence="6" key="1">
    <citation type="submission" date="2017-02" db="UniProtKB">
        <authorList>
            <consortium name="WormBaseParasite"/>
        </authorList>
    </citation>
    <scope>IDENTIFICATION</scope>
</reference>
<dbReference type="AlphaFoldDB" id="A0A0N5BKN5"/>
<dbReference type="Gene3D" id="1.10.10.60">
    <property type="entry name" value="Homeodomain-like"/>
    <property type="match status" value="1"/>
</dbReference>
<keyword evidence="5" id="KW-1185">Reference proteome</keyword>
<name>A0A0N5BKN5_STREA</name>
<dbReference type="Pfam" id="PF21517">
    <property type="entry name" value="HTH_Tnp_Tc3_2_like"/>
    <property type="match status" value="1"/>
</dbReference>
<dbReference type="Pfam" id="PF13358">
    <property type="entry name" value="DDE_3"/>
    <property type="match status" value="1"/>
</dbReference>
<comment type="subcellular location">
    <subcellularLocation>
        <location evidence="1">Nucleus</location>
    </subcellularLocation>
</comment>
<organism evidence="5 6">
    <name type="scientific">Strongyloides papillosus</name>
    <name type="common">Intestinal threadworm</name>
    <dbReference type="NCBI Taxonomy" id="174720"/>
    <lineage>
        <taxon>Eukaryota</taxon>
        <taxon>Metazoa</taxon>
        <taxon>Ecdysozoa</taxon>
        <taxon>Nematoda</taxon>
        <taxon>Chromadorea</taxon>
        <taxon>Rhabditida</taxon>
        <taxon>Tylenchina</taxon>
        <taxon>Panagrolaimomorpha</taxon>
        <taxon>Strongyloidoidea</taxon>
        <taxon>Strongyloididae</taxon>
        <taxon>Strongyloides</taxon>
    </lineage>
</organism>
<dbReference type="Gene3D" id="1.10.10.10">
    <property type="entry name" value="Winged helix-like DNA-binding domain superfamily/Winged helix DNA-binding domain"/>
    <property type="match status" value="1"/>
</dbReference>
<dbReference type="InterPro" id="IPR048703">
    <property type="entry name" value="Tnp_Tc3-like_HTH"/>
</dbReference>
<evidence type="ECO:0000313" key="6">
    <source>
        <dbReference type="WBParaSite" id="SPAL_0000649100.1"/>
    </source>
</evidence>
<evidence type="ECO:0000313" key="5">
    <source>
        <dbReference type="Proteomes" id="UP000046392"/>
    </source>
</evidence>
<dbReference type="Proteomes" id="UP000046392">
    <property type="component" value="Unplaced"/>
</dbReference>
<evidence type="ECO:0000259" key="2">
    <source>
        <dbReference type="Pfam" id="PF11427"/>
    </source>
</evidence>
<dbReference type="InterPro" id="IPR038717">
    <property type="entry name" value="Tc1-like_DDE_dom"/>
</dbReference>
<dbReference type="InterPro" id="IPR009057">
    <property type="entry name" value="Homeodomain-like_sf"/>
</dbReference>
<dbReference type="WBParaSite" id="SPAL_0000649100.1">
    <property type="protein sequence ID" value="SPAL_0000649100.1"/>
    <property type="gene ID" value="SPAL_0000649100"/>
</dbReference>
<evidence type="ECO:0000256" key="1">
    <source>
        <dbReference type="ARBA" id="ARBA00004123"/>
    </source>
</evidence>